<dbReference type="AlphaFoldDB" id="R7YJ89"/>
<keyword evidence="4" id="KW-0158">Chromosome</keyword>
<feature type="region of interest" description="Disordered" evidence="10">
    <location>
        <begin position="177"/>
        <end position="224"/>
    </location>
</feature>
<dbReference type="GO" id="GO:0051233">
    <property type="term" value="C:spindle midzone"/>
    <property type="evidence" value="ECO:0007669"/>
    <property type="project" value="TreeGrafter"/>
</dbReference>
<evidence type="ECO:0000256" key="4">
    <source>
        <dbReference type="ARBA" id="ARBA00022454"/>
    </source>
</evidence>
<dbReference type="InterPro" id="IPR018851">
    <property type="entry name" value="Borealin_N"/>
</dbReference>
<evidence type="ECO:0000313" key="12">
    <source>
        <dbReference type="EMBL" id="EON61948.1"/>
    </source>
</evidence>
<feature type="domain" description="Borealin N-terminal" evidence="11">
    <location>
        <begin position="38"/>
        <end position="94"/>
    </location>
</feature>
<evidence type="ECO:0000256" key="5">
    <source>
        <dbReference type="ARBA" id="ARBA00022618"/>
    </source>
</evidence>
<comment type="similarity">
    <text evidence="3">Belongs to the borealin family.</text>
</comment>
<organism evidence="12 13">
    <name type="scientific">Coniosporium apollinis (strain CBS 100218)</name>
    <name type="common">Rock-inhabiting black yeast</name>
    <dbReference type="NCBI Taxonomy" id="1168221"/>
    <lineage>
        <taxon>Eukaryota</taxon>
        <taxon>Fungi</taxon>
        <taxon>Dikarya</taxon>
        <taxon>Ascomycota</taxon>
        <taxon>Pezizomycotina</taxon>
        <taxon>Dothideomycetes</taxon>
        <taxon>Dothideomycetes incertae sedis</taxon>
        <taxon>Coniosporium</taxon>
    </lineage>
</organism>
<keyword evidence="6" id="KW-0498">Mitosis</keyword>
<dbReference type="RefSeq" id="XP_007777265.1">
    <property type="nucleotide sequence ID" value="XM_007779075.1"/>
</dbReference>
<keyword evidence="5" id="KW-0132">Cell division</keyword>
<dbReference type="Proteomes" id="UP000016924">
    <property type="component" value="Unassembled WGS sequence"/>
</dbReference>
<dbReference type="Pfam" id="PF10444">
    <property type="entry name" value="Nbl1_Borealin_N"/>
    <property type="match status" value="1"/>
</dbReference>
<feature type="compositionally biased region" description="Low complexity" evidence="10">
    <location>
        <begin position="336"/>
        <end position="347"/>
    </location>
</feature>
<dbReference type="OrthoDB" id="2392550at2759"/>
<evidence type="ECO:0000256" key="8">
    <source>
        <dbReference type="ARBA" id="ARBA00023306"/>
    </source>
</evidence>
<feature type="region of interest" description="Disordered" evidence="10">
    <location>
        <begin position="360"/>
        <end position="383"/>
    </location>
</feature>
<dbReference type="GO" id="GO:0000775">
    <property type="term" value="C:chromosome, centromeric region"/>
    <property type="evidence" value="ECO:0007669"/>
    <property type="project" value="UniProtKB-SubCell"/>
</dbReference>
<dbReference type="eggNOG" id="ENOG502S9QE">
    <property type="taxonomic scope" value="Eukaryota"/>
</dbReference>
<evidence type="ECO:0000256" key="6">
    <source>
        <dbReference type="ARBA" id="ARBA00022776"/>
    </source>
</evidence>
<evidence type="ECO:0000256" key="9">
    <source>
        <dbReference type="ARBA" id="ARBA00023328"/>
    </source>
</evidence>
<feature type="compositionally biased region" description="Polar residues" evidence="10">
    <location>
        <begin position="192"/>
        <end position="206"/>
    </location>
</feature>
<dbReference type="EMBL" id="JH767557">
    <property type="protein sequence ID" value="EON61948.1"/>
    <property type="molecule type" value="Genomic_DNA"/>
</dbReference>
<dbReference type="GeneID" id="19898477"/>
<comment type="subcellular location">
    <subcellularLocation>
        <location evidence="2">Chromosome</location>
        <location evidence="2">Centromere</location>
    </subcellularLocation>
    <subcellularLocation>
        <location evidence="1">Nucleus</location>
    </subcellularLocation>
</comment>
<feature type="compositionally biased region" description="Low complexity" evidence="10">
    <location>
        <begin position="255"/>
        <end position="286"/>
    </location>
</feature>
<name>R7YJ89_CONA1</name>
<dbReference type="GO" id="GO:0051301">
    <property type="term" value="P:cell division"/>
    <property type="evidence" value="ECO:0007669"/>
    <property type="project" value="UniProtKB-KW"/>
</dbReference>
<keyword evidence="8" id="KW-0131">Cell cycle</keyword>
<evidence type="ECO:0000313" key="13">
    <source>
        <dbReference type="Proteomes" id="UP000016924"/>
    </source>
</evidence>
<evidence type="ECO:0000256" key="10">
    <source>
        <dbReference type="SAM" id="MobiDB-lite"/>
    </source>
</evidence>
<evidence type="ECO:0000256" key="2">
    <source>
        <dbReference type="ARBA" id="ARBA00004584"/>
    </source>
</evidence>
<sequence>MASHVPAPPTAIPTKTGGPTRTPQRSPPKRSMMVTAAQKQALIDNLQLEITERARKLRAQYALHAQSLRSRLEMRVNRIPQSLRSTNIMELIDKYSEPSAPPATAVVPVAKPASQAAKRPVKVEASREVQIVPTPVRLQGKKRPSTEMSHSDKENVHIHEDLNLPKKRAKTAAAAANTRATRTASRPVAPSTVLSPKSHNSRTLPQSPFKVTESMFKPPPSPPKSFLARPISPIKPGGVVAAATASLASFVNQKSTAAARPAAPSRATSRATSRQAGTVVAPTATGAGRGKKRVGGPAEPVADGGRGRGSDGSTGSDDSAATTIVAKNKAPTAAGRKAAVTKSTAATAAAVGTGTVARGRAAATKKENAAPAAGGGRVLRARK</sequence>
<dbReference type="HOGENOM" id="CLU_038589_1_0_1"/>
<gene>
    <name evidence="12" type="ORF">W97_01166</name>
</gene>
<dbReference type="GO" id="GO:0000070">
    <property type="term" value="P:mitotic sister chromatid segregation"/>
    <property type="evidence" value="ECO:0007669"/>
    <property type="project" value="TreeGrafter"/>
</dbReference>
<dbReference type="InterPro" id="IPR018867">
    <property type="entry name" value="Cell_div_borealin"/>
</dbReference>
<evidence type="ECO:0000256" key="7">
    <source>
        <dbReference type="ARBA" id="ARBA00023242"/>
    </source>
</evidence>
<feature type="compositionally biased region" description="Pro residues" evidence="10">
    <location>
        <begin position="1"/>
        <end position="11"/>
    </location>
</feature>
<feature type="compositionally biased region" description="Low complexity" evidence="10">
    <location>
        <begin position="311"/>
        <end position="323"/>
    </location>
</feature>
<dbReference type="GO" id="GO:0032133">
    <property type="term" value="C:chromosome passenger complex"/>
    <property type="evidence" value="ECO:0007669"/>
    <property type="project" value="TreeGrafter"/>
</dbReference>
<feature type="region of interest" description="Disordered" evidence="10">
    <location>
        <begin position="255"/>
        <end position="347"/>
    </location>
</feature>
<reference evidence="13" key="1">
    <citation type="submission" date="2012-06" db="EMBL/GenBank/DDBJ databases">
        <title>The genome sequence of Coniosporium apollinis CBS 100218.</title>
        <authorList>
            <consortium name="The Broad Institute Genome Sequencing Platform"/>
            <person name="Cuomo C."/>
            <person name="Gorbushina A."/>
            <person name="Noack S."/>
            <person name="Walker B."/>
            <person name="Young S.K."/>
            <person name="Zeng Q."/>
            <person name="Gargeya S."/>
            <person name="Fitzgerald M."/>
            <person name="Haas B."/>
            <person name="Abouelleil A."/>
            <person name="Alvarado L."/>
            <person name="Arachchi H.M."/>
            <person name="Berlin A.M."/>
            <person name="Chapman S.B."/>
            <person name="Goldberg J."/>
            <person name="Griggs A."/>
            <person name="Gujja S."/>
            <person name="Hansen M."/>
            <person name="Howarth C."/>
            <person name="Imamovic A."/>
            <person name="Larimer J."/>
            <person name="McCowan C."/>
            <person name="Montmayeur A."/>
            <person name="Murphy C."/>
            <person name="Neiman D."/>
            <person name="Pearson M."/>
            <person name="Priest M."/>
            <person name="Roberts A."/>
            <person name="Saif S."/>
            <person name="Shea T."/>
            <person name="Sisk P."/>
            <person name="Sykes S."/>
            <person name="Wortman J."/>
            <person name="Nusbaum C."/>
            <person name="Birren B."/>
        </authorList>
    </citation>
    <scope>NUCLEOTIDE SEQUENCE [LARGE SCALE GENOMIC DNA]</scope>
    <source>
        <strain evidence="13">CBS 100218</strain>
    </source>
</reference>
<dbReference type="PANTHER" id="PTHR16040:SF7">
    <property type="entry name" value="AUSTRALIN, ISOFORM A-RELATED"/>
    <property type="match status" value="1"/>
</dbReference>
<keyword evidence="13" id="KW-1185">Reference proteome</keyword>
<dbReference type="OMA" id="ITMQQKQ"/>
<evidence type="ECO:0000256" key="1">
    <source>
        <dbReference type="ARBA" id="ARBA00004123"/>
    </source>
</evidence>
<accession>R7YJ89</accession>
<protein>
    <recommendedName>
        <fullName evidence="11">Borealin N-terminal domain-containing protein</fullName>
    </recommendedName>
</protein>
<dbReference type="STRING" id="1168221.R7YJ89"/>
<dbReference type="PANTHER" id="PTHR16040">
    <property type="entry name" value="AUSTRALIN, ISOFORM A-RELATED"/>
    <property type="match status" value="1"/>
</dbReference>
<feature type="region of interest" description="Disordered" evidence="10">
    <location>
        <begin position="1"/>
        <end position="31"/>
    </location>
</feature>
<evidence type="ECO:0000256" key="3">
    <source>
        <dbReference type="ARBA" id="ARBA00009914"/>
    </source>
</evidence>
<keyword evidence="7" id="KW-0539">Nucleus</keyword>
<dbReference type="GO" id="GO:0005634">
    <property type="term" value="C:nucleus"/>
    <property type="evidence" value="ECO:0007669"/>
    <property type="project" value="UniProtKB-SubCell"/>
</dbReference>
<keyword evidence="9" id="KW-0137">Centromere</keyword>
<evidence type="ECO:0000259" key="11">
    <source>
        <dbReference type="Pfam" id="PF10444"/>
    </source>
</evidence>
<proteinExistence type="inferred from homology"/>